<comment type="caution">
    <text evidence="4">The sequence shown here is derived from an EMBL/GenBank/DDBJ whole genome shotgun (WGS) entry which is preliminary data.</text>
</comment>
<keyword evidence="2" id="KW-0472">Membrane</keyword>
<evidence type="ECO:0008006" key="6">
    <source>
        <dbReference type="Google" id="ProtNLM"/>
    </source>
</evidence>
<feature type="signal peptide" evidence="3">
    <location>
        <begin position="1"/>
        <end position="35"/>
    </location>
</feature>
<feature type="chain" id="PRO_5046029333" description="Tat pathway signal sequence domain protein" evidence="3">
    <location>
        <begin position="36"/>
        <end position="190"/>
    </location>
</feature>
<feature type="region of interest" description="Disordered" evidence="1">
    <location>
        <begin position="116"/>
        <end position="141"/>
    </location>
</feature>
<name>A0ABQ7FL08_9ACTN</name>
<evidence type="ECO:0000256" key="1">
    <source>
        <dbReference type="SAM" id="MobiDB-lite"/>
    </source>
</evidence>
<evidence type="ECO:0000256" key="2">
    <source>
        <dbReference type="SAM" id="Phobius"/>
    </source>
</evidence>
<accession>A0ABQ7FL08</accession>
<feature type="region of interest" description="Disordered" evidence="1">
    <location>
        <begin position="34"/>
        <end position="81"/>
    </location>
</feature>
<organism evidence="4 5">
    <name type="scientific">Streptomyces lycii</name>
    <dbReference type="NCBI Taxonomy" id="2654337"/>
    <lineage>
        <taxon>Bacteria</taxon>
        <taxon>Bacillati</taxon>
        <taxon>Actinomycetota</taxon>
        <taxon>Actinomycetes</taxon>
        <taxon>Kitasatosporales</taxon>
        <taxon>Streptomycetaceae</taxon>
        <taxon>Streptomyces</taxon>
    </lineage>
</organism>
<gene>
    <name evidence="4" type="ORF">GCU69_17010</name>
</gene>
<evidence type="ECO:0000313" key="4">
    <source>
        <dbReference type="EMBL" id="KAF4407918.1"/>
    </source>
</evidence>
<feature type="region of interest" description="Disordered" evidence="1">
    <location>
        <begin position="168"/>
        <end position="190"/>
    </location>
</feature>
<protein>
    <recommendedName>
        <fullName evidence="6">Tat pathway signal sequence domain protein</fullName>
    </recommendedName>
</protein>
<keyword evidence="5" id="KW-1185">Reference proteome</keyword>
<keyword evidence="2" id="KW-1133">Transmembrane helix</keyword>
<proteinExistence type="predicted"/>
<evidence type="ECO:0000313" key="5">
    <source>
        <dbReference type="Proteomes" id="UP000621266"/>
    </source>
</evidence>
<feature type="transmembrane region" description="Helical" evidence="2">
    <location>
        <begin position="146"/>
        <end position="165"/>
    </location>
</feature>
<feature type="compositionally biased region" description="Low complexity" evidence="1">
    <location>
        <begin position="116"/>
        <end position="132"/>
    </location>
</feature>
<keyword evidence="2" id="KW-0812">Transmembrane</keyword>
<dbReference type="RefSeq" id="WP_156206523.1">
    <property type="nucleotide sequence ID" value="NZ_WHPN01000295.1"/>
</dbReference>
<reference evidence="4 5" key="1">
    <citation type="submission" date="2019-10" db="EMBL/GenBank/DDBJ databases">
        <title>Streptomyces tenebrisbrunneis sp.nov., an endogenous actinomycete isolated from of Lycium ruthenicum.</title>
        <authorList>
            <person name="Ma L."/>
        </authorList>
    </citation>
    <scope>NUCLEOTIDE SEQUENCE [LARGE SCALE GENOMIC DNA]</scope>
    <source>
        <strain evidence="4 5">TRM 66187</strain>
    </source>
</reference>
<evidence type="ECO:0000256" key="3">
    <source>
        <dbReference type="SAM" id="SignalP"/>
    </source>
</evidence>
<dbReference type="Proteomes" id="UP000621266">
    <property type="component" value="Unassembled WGS sequence"/>
</dbReference>
<keyword evidence="3" id="KW-0732">Signal</keyword>
<sequence length="190" mass="17554">MGSVENSGAVRRAAAAVIAAGVLFCAPAAANPARAADVPEGPAGTAAGTAARHAGAGASAGGHPGAAASPDRHTGTAVPPGADAVAAVFPDRHPGAAVSPSASTVAAVPPGAYAAAGASAGAHPGRPGAADPLARAEEEGPNTRQVVVGAGLTGGAVLAMAGLALRRRRSAPGAPSPQGGTGSPAVGSER</sequence>
<dbReference type="EMBL" id="WHPN01000295">
    <property type="protein sequence ID" value="KAF4407918.1"/>
    <property type="molecule type" value="Genomic_DNA"/>
</dbReference>
<feature type="compositionally biased region" description="Low complexity" evidence="1">
    <location>
        <begin position="34"/>
        <end position="57"/>
    </location>
</feature>